<sequence length="171" mass="18992">MAHQIDLNPATHLTVGTVGPPGQRTFFLQGSRGTQTISLIIEKEQAILLAGSLETFLDDLSRQHPPATRETAEPIWMDMRLREPVEEMFRVGNMGLGYSEGDDLVVLIAYELVEEGVDPNVVSFWATRAQILSLVKHVTDIVKQGRPICGNCGRPIDPDGHFCPQRNGHRH</sequence>
<accession>A0A160T5W0</accession>
<dbReference type="Pfam" id="PF11290">
    <property type="entry name" value="DUF3090"/>
    <property type="match status" value="1"/>
</dbReference>
<gene>
    <name evidence="1" type="ORF">CFX0092_A2720</name>
</gene>
<organism evidence="1 2">
    <name type="scientific">Candidatus Promineifilum breve</name>
    <dbReference type="NCBI Taxonomy" id="1806508"/>
    <lineage>
        <taxon>Bacteria</taxon>
        <taxon>Bacillati</taxon>
        <taxon>Chloroflexota</taxon>
        <taxon>Ardenticatenia</taxon>
        <taxon>Candidatus Promineifilales</taxon>
        <taxon>Candidatus Promineifilaceae</taxon>
        <taxon>Candidatus Promineifilum</taxon>
    </lineage>
</organism>
<dbReference type="AlphaFoldDB" id="A0A160T5W0"/>
<name>A0A160T5W0_9CHLR</name>
<reference evidence="1" key="1">
    <citation type="submission" date="2016-01" db="EMBL/GenBank/DDBJ databases">
        <authorList>
            <person name="Mcilroy J.S."/>
            <person name="Karst M S."/>
            <person name="Albertsen M."/>
        </authorList>
    </citation>
    <scope>NUCLEOTIDE SEQUENCE</scope>
    <source>
        <strain evidence="1">Cfx-K</strain>
    </source>
</reference>
<dbReference type="EMBL" id="LN890655">
    <property type="protein sequence ID" value="CUS04598.2"/>
    <property type="molecule type" value="Genomic_DNA"/>
</dbReference>
<dbReference type="RefSeq" id="WP_095043913.1">
    <property type="nucleotide sequence ID" value="NZ_LN890655.1"/>
</dbReference>
<dbReference type="OrthoDB" id="156387at2"/>
<proteinExistence type="predicted"/>
<dbReference type="NCBIfam" id="TIGR03847">
    <property type="entry name" value="conserved hypothetical protein"/>
    <property type="match status" value="1"/>
</dbReference>
<evidence type="ECO:0008006" key="3">
    <source>
        <dbReference type="Google" id="ProtNLM"/>
    </source>
</evidence>
<evidence type="ECO:0000313" key="2">
    <source>
        <dbReference type="Proteomes" id="UP000215027"/>
    </source>
</evidence>
<protein>
    <recommendedName>
        <fullName evidence="3">DUF3090 domain-containing protein</fullName>
    </recommendedName>
</protein>
<keyword evidence="2" id="KW-1185">Reference proteome</keyword>
<dbReference type="Proteomes" id="UP000215027">
    <property type="component" value="Chromosome I"/>
</dbReference>
<dbReference type="InterPro" id="IPR021441">
    <property type="entry name" value="DUF3090"/>
</dbReference>
<dbReference type="KEGG" id="pbf:CFX0092_A2720"/>
<evidence type="ECO:0000313" key="1">
    <source>
        <dbReference type="EMBL" id="CUS04598.2"/>
    </source>
</evidence>